<accession>A0A1J5SEH9</accession>
<gene>
    <name evidence="1" type="ORF">GALL_153350</name>
</gene>
<sequence>MSAIECNLQGISVMIGIPCGPDLPWQTVQSLVETVMELKDRGIPFELKLVSGCSIVQKARNKVAHEFLASRMSRLFMIDSDMQWSSKDFVRLLALSTKMSVVCGAYRAKMDPPTFMLGEQDLSSLETNEYGCLPINGVGLGFTVVSDTVIGTLAYHAQQLDDGPYIFRCDVHNGAFRGEDMAFFADVREIGHQVWLDPSVCLGHVGTKTYTGSIMDAMVKL</sequence>
<dbReference type="AlphaFoldDB" id="A0A1J5SEH9"/>
<name>A0A1J5SEH9_9ZZZZ</name>
<evidence type="ECO:0008006" key="2">
    <source>
        <dbReference type="Google" id="ProtNLM"/>
    </source>
</evidence>
<dbReference type="Gene3D" id="3.90.550.40">
    <property type="match status" value="1"/>
</dbReference>
<organism evidence="1">
    <name type="scientific">mine drainage metagenome</name>
    <dbReference type="NCBI Taxonomy" id="410659"/>
    <lineage>
        <taxon>unclassified sequences</taxon>
        <taxon>metagenomes</taxon>
        <taxon>ecological metagenomes</taxon>
    </lineage>
</organism>
<evidence type="ECO:0000313" key="1">
    <source>
        <dbReference type="EMBL" id="OIR02621.1"/>
    </source>
</evidence>
<dbReference type="EMBL" id="MLJW01000073">
    <property type="protein sequence ID" value="OIR02621.1"/>
    <property type="molecule type" value="Genomic_DNA"/>
</dbReference>
<protein>
    <recommendedName>
        <fullName evidence="2">Glycosyltransferase 2-like domain-containing protein</fullName>
    </recommendedName>
</protein>
<proteinExistence type="predicted"/>
<comment type="caution">
    <text evidence="1">The sequence shown here is derived from an EMBL/GenBank/DDBJ whole genome shotgun (WGS) entry which is preliminary data.</text>
</comment>
<reference evidence="1" key="1">
    <citation type="submission" date="2016-10" db="EMBL/GenBank/DDBJ databases">
        <title>Sequence of Gallionella enrichment culture.</title>
        <authorList>
            <person name="Poehlein A."/>
            <person name="Muehling M."/>
            <person name="Daniel R."/>
        </authorList>
    </citation>
    <scope>NUCLEOTIDE SEQUENCE</scope>
</reference>